<dbReference type="GO" id="GO:0016020">
    <property type="term" value="C:membrane"/>
    <property type="evidence" value="ECO:0007669"/>
    <property type="project" value="InterPro"/>
</dbReference>
<proteinExistence type="predicted"/>
<reference evidence="1 2" key="1">
    <citation type="submission" date="2019-11" db="EMBL/GenBank/DDBJ databases">
        <title>P. haliotis isolates from Z. marina roots.</title>
        <authorList>
            <person name="Cohen M."/>
            <person name="Jospin G."/>
            <person name="Eisen J.A."/>
            <person name="Coil D.A."/>
        </authorList>
    </citation>
    <scope>NUCLEOTIDE SEQUENCE [LARGE SCALE GENOMIC DNA]</scope>
    <source>
        <strain evidence="1 2">UCD-MCMsp1aY</strain>
    </source>
</reference>
<dbReference type="InterPro" id="IPR005331">
    <property type="entry name" value="Sulfotransferase"/>
</dbReference>
<name>A0A6N8F9P6_9GAMM</name>
<organism evidence="1 2">
    <name type="scientific">Psychrosphaera haliotis</name>
    <dbReference type="NCBI Taxonomy" id="555083"/>
    <lineage>
        <taxon>Bacteria</taxon>
        <taxon>Pseudomonadati</taxon>
        <taxon>Pseudomonadota</taxon>
        <taxon>Gammaproteobacteria</taxon>
        <taxon>Alteromonadales</taxon>
        <taxon>Pseudoalteromonadaceae</taxon>
        <taxon>Psychrosphaera</taxon>
    </lineage>
</organism>
<dbReference type="GO" id="GO:0008146">
    <property type="term" value="F:sulfotransferase activity"/>
    <property type="evidence" value="ECO:0007669"/>
    <property type="project" value="InterPro"/>
</dbReference>
<evidence type="ECO:0000313" key="1">
    <source>
        <dbReference type="EMBL" id="MUH72998.1"/>
    </source>
</evidence>
<dbReference type="InterPro" id="IPR027417">
    <property type="entry name" value="P-loop_NTPase"/>
</dbReference>
<accession>A0A6N8F9P6</accession>
<dbReference type="OrthoDB" id="7981249at2"/>
<keyword evidence="2" id="KW-1185">Reference proteome</keyword>
<dbReference type="SUPFAM" id="SSF52540">
    <property type="entry name" value="P-loop containing nucleoside triphosphate hydrolases"/>
    <property type="match status" value="1"/>
</dbReference>
<dbReference type="Gene3D" id="3.40.50.300">
    <property type="entry name" value="P-loop containing nucleotide triphosphate hydrolases"/>
    <property type="match status" value="1"/>
</dbReference>
<sequence>MQERVARFVDKWVVQSIRPNFVSQNVEWISHHVPKTAGTSLRITFEKAFTEKGVYGIYSETGARNFSKGESIYIPSSTKVLHGHFKPHVNQQTLFPNAKRTVWLRDPIARAWSLLGHTLALKQNNHLYGYIEETYLNKGLDDKEELFYKLLKDPKTKHAFMMYKRYFKSVPLKQFEFVGYVERYEEDLAKFSNIIGVELKQEEKNVRNAKKVMPEFKSSLRAQFDEEYKLYESRL</sequence>
<gene>
    <name evidence="1" type="ORF">GNP35_11190</name>
</gene>
<dbReference type="Pfam" id="PF03567">
    <property type="entry name" value="Sulfotransfer_2"/>
    <property type="match status" value="1"/>
</dbReference>
<protein>
    <recommendedName>
        <fullName evidence="3">Sulfotransferase family protein</fullName>
    </recommendedName>
</protein>
<dbReference type="Proteomes" id="UP000439994">
    <property type="component" value="Unassembled WGS sequence"/>
</dbReference>
<evidence type="ECO:0000313" key="2">
    <source>
        <dbReference type="Proteomes" id="UP000439994"/>
    </source>
</evidence>
<dbReference type="RefSeq" id="WP_155696199.1">
    <property type="nucleotide sequence ID" value="NZ_WOCD01000005.1"/>
</dbReference>
<dbReference type="EMBL" id="WOCD01000005">
    <property type="protein sequence ID" value="MUH72998.1"/>
    <property type="molecule type" value="Genomic_DNA"/>
</dbReference>
<evidence type="ECO:0008006" key="3">
    <source>
        <dbReference type="Google" id="ProtNLM"/>
    </source>
</evidence>
<comment type="caution">
    <text evidence="1">The sequence shown here is derived from an EMBL/GenBank/DDBJ whole genome shotgun (WGS) entry which is preliminary data.</text>
</comment>
<dbReference type="AlphaFoldDB" id="A0A6N8F9P6"/>